<accession>F0XC09</accession>
<keyword evidence="9" id="KW-0732">Signal</keyword>
<dbReference type="RefSeq" id="XP_014173793.1">
    <property type="nucleotide sequence ID" value="XM_014318318.1"/>
</dbReference>
<comment type="cofactor">
    <cofactor evidence="1">
        <name>Zn(2+)</name>
        <dbReference type="ChEBI" id="CHEBI:29105"/>
    </cofactor>
</comment>
<keyword evidence="12" id="KW-1185">Reference proteome</keyword>
<dbReference type="SUPFAM" id="SSF49899">
    <property type="entry name" value="Concanavalin A-like lectins/glucanases"/>
    <property type="match status" value="1"/>
</dbReference>
<dbReference type="OrthoDB" id="7464992at2759"/>
<feature type="chain" id="PRO_5003259858" evidence="9">
    <location>
        <begin position="25"/>
        <end position="1058"/>
    </location>
</feature>
<evidence type="ECO:0000313" key="11">
    <source>
        <dbReference type="EMBL" id="EFX04311.1"/>
    </source>
</evidence>
<feature type="signal peptide" evidence="9">
    <location>
        <begin position="1"/>
        <end position="24"/>
    </location>
</feature>
<evidence type="ECO:0000256" key="9">
    <source>
        <dbReference type="SAM" id="SignalP"/>
    </source>
</evidence>
<evidence type="ECO:0000256" key="4">
    <source>
        <dbReference type="ARBA" id="ARBA00022801"/>
    </source>
</evidence>
<dbReference type="GO" id="GO:0004222">
    <property type="term" value="F:metalloendopeptidase activity"/>
    <property type="evidence" value="ECO:0007669"/>
    <property type="project" value="InterPro"/>
</dbReference>
<gene>
    <name evidence="11" type="ORF">CMQ_1239</name>
</gene>
<evidence type="ECO:0000259" key="10">
    <source>
        <dbReference type="PROSITE" id="PS51762"/>
    </source>
</evidence>
<name>F0XC09_GROCL</name>
<dbReference type="GO" id="GO:0034982">
    <property type="term" value="P:mitochondrial protein processing"/>
    <property type="evidence" value="ECO:0007669"/>
    <property type="project" value="TreeGrafter"/>
</dbReference>
<dbReference type="GO" id="GO:0006515">
    <property type="term" value="P:protein quality control for misfolded or incompletely synthesized proteins"/>
    <property type="evidence" value="ECO:0007669"/>
    <property type="project" value="TreeGrafter"/>
</dbReference>
<dbReference type="Pfam" id="PF26113">
    <property type="entry name" value="GH16_XgeA"/>
    <property type="match status" value="1"/>
</dbReference>
<dbReference type="Pfam" id="PF01435">
    <property type="entry name" value="Peptidase_M48"/>
    <property type="match status" value="1"/>
</dbReference>
<dbReference type="InParanoid" id="F0XC09"/>
<dbReference type="GO" id="GO:0005743">
    <property type="term" value="C:mitochondrial inner membrane"/>
    <property type="evidence" value="ECO:0007669"/>
    <property type="project" value="TreeGrafter"/>
</dbReference>
<evidence type="ECO:0000256" key="3">
    <source>
        <dbReference type="ARBA" id="ARBA00022723"/>
    </source>
</evidence>
<feature type="transmembrane region" description="Helical" evidence="8">
    <location>
        <begin position="777"/>
        <end position="796"/>
    </location>
</feature>
<dbReference type="GO" id="GO:0005975">
    <property type="term" value="P:carbohydrate metabolic process"/>
    <property type="evidence" value="ECO:0007669"/>
    <property type="project" value="InterPro"/>
</dbReference>
<dbReference type="InterPro" id="IPR013320">
    <property type="entry name" value="ConA-like_dom_sf"/>
</dbReference>
<evidence type="ECO:0000313" key="12">
    <source>
        <dbReference type="Proteomes" id="UP000007796"/>
    </source>
</evidence>
<dbReference type="InterPro" id="IPR001915">
    <property type="entry name" value="Peptidase_M48"/>
</dbReference>
<dbReference type="EMBL" id="GL629765">
    <property type="protein sequence ID" value="EFX04311.1"/>
    <property type="molecule type" value="Genomic_DNA"/>
</dbReference>
<organism evidence="12">
    <name type="scientific">Grosmannia clavigera (strain kw1407 / UAMH 11150)</name>
    <name type="common">Blue stain fungus</name>
    <name type="synonym">Graphiocladiella clavigera</name>
    <dbReference type="NCBI Taxonomy" id="655863"/>
    <lineage>
        <taxon>Eukaryota</taxon>
        <taxon>Fungi</taxon>
        <taxon>Dikarya</taxon>
        <taxon>Ascomycota</taxon>
        <taxon>Pezizomycotina</taxon>
        <taxon>Sordariomycetes</taxon>
        <taxon>Sordariomycetidae</taxon>
        <taxon>Ophiostomatales</taxon>
        <taxon>Ophiostomataceae</taxon>
        <taxon>Leptographium</taxon>
    </lineage>
</organism>
<dbReference type="AlphaFoldDB" id="F0XC09"/>
<dbReference type="Gene3D" id="3.30.2010.10">
    <property type="entry name" value="Metalloproteases ('zincins'), catalytic domain"/>
    <property type="match status" value="1"/>
</dbReference>
<dbReference type="PANTHER" id="PTHR22726:SF1">
    <property type="entry name" value="METALLOENDOPEPTIDASE OMA1, MITOCHONDRIAL"/>
    <property type="match status" value="1"/>
</dbReference>
<keyword evidence="8" id="KW-0472">Membrane</keyword>
<proteinExistence type="predicted"/>
<evidence type="ECO:0000256" key="6">
    <source>
        <dbReference type="ARBA" id="ARBA00023049"/>
    </source>
</evidence>
<dbReference type="STRING" id="655863.F0XC09"/>
<feature type="domain" description="GH16" evidence="10">
    <location>
        <begin position="25"/>
        <end position="252"/>
    </location>
</feature>
<keyword evidence="8" id="KW-1133">Transmembrane helix</keyword>
<evidence type="ECO:0000256" key="8">
    <source>
        <dbReference type="SAM" id="Phobius"/>
    </source>
</evidence>
<keyword evidence="3" id="KW-0479">Metal-binding</keyword>
<evidence type="ECO:0000256" key="2">
    <source>
        <dbReference type="ARBA" id="ARBA00022670"/>
    </source>
</evidence>
<dbReference type="InterPro" id="IPR000757">
    <property type="entry name" value="Beta-glucanase-like"/>
</dbReference>
<keyword evidence="2" id="KW-0645">Protease</keyword>
<keyword evidence="5" id="KW-0862">Zinc</keyword>
<keyword evidence="4" id="KW-0378">Hydrolase</keyword>
<dbReference type="GO" id="GO:0046872">
    <property type="term" value="F:metal ion binding"/>
    <property type="evidence" value="ECO:0007669"/>
    <property type="project" value="UniProtKB-KW"/>
</dbReference>
<dbReference type="GO" id="GO:0004553">
    <property type="term" value="F:hydrolase activity, hydrolyzing O-glycosyl compounds"/>
    <property type="evidence" value="ECO:0007669"/>
    <property type="project" value="InterPro"/>
</dbReference>
<feature type="region of interest" description="Disordered" evidence="7">
    <location>
        <begin position="741"/>
        <end position="761"/>
    </location>
</feature>
<dbReference type="CDD" id="cd07331">
    <property type="entry name" value="M48C_Oma1_like"/>
    <property type="match status" value="1"/>
</dbReference>
<keyword evidence="6" id="KW-0482">Metalloprotease</keyword>
<dbReference type="Gene3D" id="2.60.120.200">
    <property type="match status" value="1"/>
</dbReference>
<dbReference type="InterPro" id="IPR051156">
    <property type="entry name" value="Mito/Outer_Membr_Metalloprot"/>
</dbReference>
<dbReference type="PROSITE" id="PS51762">
    <property type="entry name" value="GH16_2"/>
    <property type="match status" value="1"/>
</dbReference>
<evidence type="ECO:0000256" key="5">
    <source>
        <dbReference type="ARBA" id="ARBA00022833"/>
    </source>
</evidence>
<evidence type="ECO:0000256" key="7">
    <source>
        <dbReference type="SAM" id="MobiDB-lite"/>
    </source>
</evidence>
<feature type="transmembrane region" description="Helical" evidence="8">
    <location>
        <begin position="928"/>
        <end position="950"/>
    </location>
</feature>
<dbReference type="PANTHER" id="PTHR22726">
    <property type="entry name" value="METALLOENDOPEPTIDASE OMA1"/>
    <property type="match status" value="1"/>
</dbReference>
<dbReference type="HOGENOM" id="CLU_010577_0_0_1"/>
<keyword evidence="8" id="KW-0812">Transmembrane</keyword>
<dbReference type="GeneID" id="25974095"/>
<reference evidence="11 12" key="1">
    <citation type="journal article" date="2011" name="Proc. Natl. Acad. Sci. U.S.A.">
        <title>Genome and transcriptome analyses of the mountain pine beetle-fungal symbiont Grosmannia clavigera, a lodgepole pine pathogen.</title>
        <authorList>
            <person name="DiGuistini S."/>
            <person name="Wang Y."/>
            <person name="Liao N.Y."/>
            <person name="Taylor G."/>
            <person name="Tanguay P."/>
            <person name="Feau N."/>
            <person name="Henrissat B."/>
            <person name="Chan S.K."/>
            <person name="Hesse-Orce U."/>
            <person name="Alamouti S.M."/>
            <person name="Tsui C.K.M."/>
            <person name="Docking R.T."/>
            <person name="Levasseur A."/>
            <person name="Haridas S."/>
            <person name="Robertson G."/>
            <person name="Birol I."/>
            <person name="Holt R.A."/>
            <person name="Marra M.A."/>
            <person name="Hamelin R.C."/>
            <person name="Hirst M."/>
            <person name="Jones S.J.M."/>
            <person name="Bohlmann J."/>
            <person name="Breuil C."/>
        </authorList>
    </citation>
    <scope>NUCLEOTIDE SEQUENCE [LARGE SCALE GENOMIC DNA]</scope>
    <source>
        <strain evidence="12">kw1407 / UAMH 11150</strain>
    </source>
</reference>
<dbReference type="eggNOG" id="KOG2661">
    <property type="taxonomic scope" value="Eukaryota"/>
</dbReference>
<sequence>MAHLFLRLATTAAMALSLTAPVRSTSQYVLDKQYDHTNFFDEFDFINSDDPSNGYVDYQSQSEALTSGLAKITSDNTIILAADSSLVPDDSARGRKSVRVEGSYSFTHGLIVADFAHLPALKCGLWPAFWMYGEPWPTRGELDVYEVYNLEQTNVISLHTDHAGTVGTCDLGCGVAEDDDPENPFSVSGDNDGGIYAAEWTEEYIKVWSWKHGDEPADLKTDHPNPSTWGTPRSYVGTPNCDMNNVISEQHLVLNLDFCGDGAGNNFEACSALNPDYAATPAGCASYVQSHPSQFVDAYFEVSSIKIYGEKTIVSAATTSSNFSTASLNTTTASTSGLKATSTNATSLNSTLSATLSSTTAKTTPSYAMTNSTAALTAGAVAAVSVDPSSAVSADEITMYSTVVSTIYSCAPTITDCPYGKVTTMVVAVAPSSTSSVATSYSTSIFYSTAVSTIYSCAPTITDCPYGKVTTMVYAVTTTVCPVTETLGASIPSITSVASPAVTTQKAATTIECSDASIVTEIETRTKPETSAGSRVVIAVVTAVVVPASSSPVSTAALYAFTNSTNAYASASASASGAVFVYGTGSGPASTVVLAPVVDHAISSANVFSSIPIATSGYVAPSTPSTTSITTAVVTAGAASSGATRTPHSMLFLRRAGAHVSALSRSTRAMYFRTSGLATGLSRADLFQKSSGALRPQLEAPAALARRRPFVSASPRGYNYEPNDQRQGRRQVYKAVPVMPQEMPPRSSFNSNGQGYSGGSPPRRRSFLWRTIHSTSMRAVMVVAMVGALGVYFTHLEVVPVSGRRRFNCFGEDSMRLLGEIQYEALMEEAREQGQRFLPDYDPRAVVVRHVMRRLIPVSGMSDGEGEWEIRVIDDARMANAFVLPGGKVFVFSGIFAIARSEDALAAVLGHELAHNLANHHGERASSAIGTTILLTSAFLLTAGLAYFVLRPVVDLVFNSPMSRLQESEADYIGLMLMAEACYDPAQAADFWRRMDLAQKTDTPEWTSTHPSNQHRLQKIQEWLPEALEKRSQSACDGTQGFAEKFKRAMRQGVILVA</sequence>
<protein>
    <submittedName>
        <fullName evidence="11">GPI anchored peptidase m48</fullName>
    </submittedName>
</protein>
<dbReference type="Proteomes" id="UP000007796">
    <property type="component" value="Unassembled WGS sequence"/>
</dbReference>
<evidence type="ECO:0000256" key="1">
    <source>
        <dbReference type="ARBA" id="ARBA00001947"/>
    </source>
</evidence>